<evidence type="ECO:0000256" key="1">
    <source>
        <dbReference type="SAM" id="MobiDB-lite"/>
    </source>
</evidence>
<dbReference type="EMBL" id="WNKQ01000009">
    <property type="protein sequence ID" value="KAF5849240.1"/>
    <property type="molecule type" value="Genomic_DNA"/>
</dbReference>
<sequence>MSISVPRQAKQIIATLAMSPRSAVRTSRHITVPATPSPSTGASRIPRRRSSSLIISLSLSATGTTGMRTVRKPVIDTGTMRYPARSANVAITLRN</sequence>
<proteinExistence type="predicted"/>
<evidence type="ECO:0000313" key="2">
    <source>
        <dbReference type="EMBL" id="KAF5849240.1"/>
    </source>
</evidence>
<dbReference type="AlphaFoldDB" id="A0A8H6DWM8"/>
<comment type="caution">
    <text evidence="2">The sequence shown here is derived from an EMBL/GenBank/DDBJ whole genome shotgun (WGS) entry which is preliminary data.</text>
</comment>
<accession>A0A8H6DWM8</accession>
<evidence type="ECO:0000313" key="3">
    <source>
        <dbReference type="Proteomes" id="UP000624244"/>
    </source>
</evidence>
<dbReference type="Proteomes" id="UP000624244">
    <property type="component" value="Unassembled WGS sequence"/>
</dbReference>
<reference evidence="2" key="1">
    <citation type="submission" date="2019-11" db="EMBL/GenBank/DDBJ databases">
        <title>Bipolaris sorokiniana Genome sequencing.</title>
        <authorList>
            <person name="Wang H."/>
        </authorList>
    </citation>
    <scope>NUCLEOTIDE SEQUENCE</scope>
</reference>
<feature type="non-terminal residue" evidence="2">
    <location>
        <position position="95"/>
    </location>
</feature>
<name>A0A8H6DWM8_COCSA</name>
<gene>
    <name evidence="2" type="ORF">GGP41_006145</name>
</gene>
<organism evidence="2 3">
    <name type="scientific">Cochliobolus sativus</name>
    <name type="common">Common root rot and spot blotch fungus</name>
    <name type="synonym">Bipolaris sorokiniana</name>
    <dbReference type="NCBI Taxonomy" id="45130"/>
    <lineage>
        <taxon>Eukaryota</taxon>
        <taxon>Fungi</taxon>
        <taxon>Dikarya</taxon>
        <taxon>Ascomycota</taxon>
        <taxon>Pezizomycotina</taxon>
        <taxon>Dothideomycetes</taxon>
        <taxon>Pleosporomycetidae</taxon>
        <taxon>Pleosporales</taxon>
        <taxon>Pleosporineae</taxon>
        <taxon>Pleosporaceae</taxon>
        <taxon>Bipolaris</taxon>
    </lineage>
</organism>
<protein>
    <submittedName>
        <fullName evidence="2">Uncharacterized protein</fullName>
    </submittedName>
</protein>
<feature type="region of interest" description="Disordered" evidence="1">
    <location>
        <begin position="24"/>
        <end position="47"/>
    </location>
</feature>